<evidence type="ECO:0000259" key="2">
    <source>
        <dbReference type="PROSITE" id="PS50013"/>
    </source>
</evidence>
<dbReference type="PANTHER" id="PTHR46148">
    <property type="entry name" value="CHROMO DOMAIN-CONTAINING PROTEIN"/>
    <property type="match status" value="1"/>
</dbReference>
<protein>
    <recommendedName>
        <fullName evidence="2">Chromo domain-containing protein</fullName>
    </recommendedName>
</protein>
<dbReference type="InterPro" id="IPR016197">
    <property type="entry name" value="Chromo-like_dom_sf"/>
</dbReference>
<name>A0AAX7VSW3_ASTCA</name>
<dbReference type="Ensembl" id="ENSACLT00000096302.1">
    <property type="protein sequence ID" value="ENSACLP00000078981.1"/>
    <property type="gene ID" value="ENSACLG00000029847.1"/>
</dbReference>
<reference evidence="3" key="3">
    <citation type="submission" date="2025-09" db="UniProtKB">
        <authorList>
            <consortium name="Ensembl"/>
        </authorList>
    </citation>
    <scope>IDENTIFICATION</scope>
</reference>
<evidence type="ECO:0000313" key="4">
    <source>
        <dbReference type="Proteomes" id="UP000265100"/>
    </source>
</evidence>
<dbReference type="InterPro" id="IPR000953">
    <property type="entry name" value="Chromo/chromo_shadow_dom"/>
</dbReference>
<feature type="domain" description="Chromo" evidence="2">
    <location>
        <begin position="160"/>
        <end position="218"/>
    </location>
</feature>
<dbReference type="GeneTree" id="ENSGT01100000263716"/>
<reference evidence="3" key="1">
    <citation type="submission" date="2018-05" db="EMBL/GenBank/DDBJ databases">
        <authorList>
            <person name="Datahose"/>
        </authorList>
    </citation>
    <scope>NUCLEOTIDE SEQUENCE</scope>
</reference>
<dbReference type="SMART" id="SM00298">
    <property type="entry name" value="CHROMO"/>
    <property type="match status" value="1"/>
</dbReference>
<dbReference type="PANTHER" id="PTHR46148:SF57">
    <property type="entry name" value="OS12G0499874 PROTEIN"/>
    <property type="match status" value="1"/>
</dbReference>
<organism evidence="3 4">
    <name type="scientific">Astatotilapia calliptera</name>
    <name type="common">Eastern happy</name>
    <name type="synonym">Chromis callipterus</name>
    <dbReference type="NCBI Taxonomy" id="8154"/>
    <lineage>
        <taxon>Eukaryota</taxon>
        <taxon>Metazoa</taxon>
        <taxon>Chordata</taxon>
        <taxon>Craniata</taxon>
        <taxon>Vertebrata</taxon>
        <taxon>Euteleostomi</taxon>
        <taxon>Actinopterygii</taxon>
        <taxon>Neopterygii</taxon>
        <taxon>Teleostei</taxon>
        <taxon>Neoteleostei</taxon>
        <taxon>Acanthomorphata</taxon>
        <taxon>Ovalentaria</taxon>
        <taxon>Cichlomorphae</taxon>
        <taxon>Cichliformes</taxon>
        <taxon>Cichlidae</taxon>
        <taxon>African cichlids</taxon>
        <taxon>Pseudocrenilabrinae</taxon>
        <taxon>Haplochromini</taxon>
        <taxon>Astatotilapia</taxon>
    </lineage>
</organism>
<dbReference type="Pfam" id="PF24626">
    <property type="entry name" value="SH3_Tf2-1"/>
    <property type="match status" value="1"/>
</dbReference>
<sequence>MTSSATGRSPFEASLGFQPPLFPSIEGEHSVPSVRAHLRRCRRVWKATRAALLRTKDRNKRFADRRRSSAPAYTVGQKVWLSTRFVPIRAESRKLSPAYIGPFEISALVNPVSVKLKLPRNMKIHDVFHVSQVKPLRSSPLCPPSRPPPPPRLVDGLPAYSITRIMDSRRRGHGLQYLVDWEGYGLEERSWVPRAAILDRRMLRAFHRLHPDKPDLSRTFPCLPVIPWTSEWMVFPQCGE</sequence>
<dbReference type="InterPro" id="IPR056924">
    <property type="entry name" value="SH3_Tf2-1"/>
</dbReference>
<evidence type="ECO:0000313" key="3">
    <source>
        <dbReference type="Ensembl" id="ENSACLP00000078981.1"/>
    </source>
</evidence>
<dbReference type="SUPFAM" id="SSF54160">
    <property type="entry name" value="Chromo domain-like"/>
    <property type="match status" value="1"/>
</dbReference>
<evidence type="ECO:0000256" key="1">
    <source>
        <dbReference type="ARBA" id="ARBA00004123"/>
    </source>
</evidence>
<accession>A0AAX7VSW3</accession>
<dbReference type="Gene3D" id="2.40.50.40">
    <property type="match status" value="1"/>
</dbReference>
<proteinExistence type="predicted"/>
<dbReference type="Pfam" id="PF00385">
    <property type="entry name" value="Chromo"/>
    <property type="match status" value="1"/>
</dbReference>
<dbReference type="Proteomes" id="UP000265100">
    <property type="component" value="Chromosome 5"/>
</dbReference>
<dbReference type="PROSITE" id="PS50013">
    <property type="entry name" value="CHROMO_2"/>
    <property type="match status" value="1"/>
</dbReference>
<reference evidence="3" key="2">
    <citation type="submission" date="2025-08" db="UniProtKB">
        <authorList>
            <consortium name="Ensembl"/>
        </authorList>
    </citation>
    <scope>IDENTIFICATION</scope>
</reference>
<dbReference type="InterPro" id="IPR023780">
    <property type="entry name" value="Chromo_domain"/>
</dbReference>
<keyword evidence="4" id="KW-1185">Reference proteome</keyword>
<dbReference type="GO" id="GO:0005634">
    <property type="term" value="C:nucleus"/>
    <property type="evidence" value="ECO:0007669"/>
    <property type="project" value="UniProtKB-SubCell"/>
</dbReference>
<dbReference type="AlphaFoldDB" id="A0AAX7VSW3"/>
<comment type="subcellular location">
    <subcellularLocation>
        <location evidence="1">Nucleus</location>
    </subcellularLocation>
</comment>